<dbReference type="SUPFAM" id="SSF141571">
    <property type="entry name" value="Pentapeptide repeat-like"/>
    <property type="match status" value="1"/>
</dbReference>
<reference evidence="1" key="2">
    <citation type="submission" date="2021-04" db="EMBL/GenBank/DDBJ databases">
        <authorList>
            <person name="Gilroy R."/>
        </authorList>
    </citation>
    <scope>NUCLEOTIDE SEQUENCE</scope>
    <source>
        <strain evidence="1">ChiSjej5B23-2810</strain>
    </source>
</reference>
<protein>
    <submittedName>
        <fullName evidence="1">Pentapeptide repeat-containing protein</fullName>
    </submittedName>
</protein>
<dbReference type="PANTHER" id="PTHR14136">
    <property type="entry name" value="BTB_POZ DOMAIN-CONTAINING PROTEIN KCTD9"/>
    <property type="match status" value="1"/>
</dbReference>
<dbReference type="Proteomes" id="UP000823906">
    <property type="component" value="Unassembled WGS sequence"/>
</dbReference>
<dbReference type="Gene3D" id="2.160.20.80">
    <property type="entry name" value="E3 ubiquitin-protein ligase SopA"/>
    <property type="match status" value="1"/>
</dbReference>
<dbReference type="Pfam" id="PF13599">
    <property type="entry name" value="Pentapeptide_4"/>
    <property type="match status" value="1"/>
</dbReference>
<dbReference type="AlphaFoldDB" id="A0A9D2P9K9"/>
<reference evidence="1" key="1">
    <citation type="journal article" date="2021" name="PeerJ">
        <title>Extensive microbial diversity within the chicken gut microbiome revealed by metagenomics and culture.</title>
        <authorList>
            <person name="Gilroy R."/>
            <person name="Ravi A."/>
            <person name="Getino M."/>
            <person name="Pursley I."/>
            <person name="Horton D.L."/>
            <person name="Alikhan N.F."/>
            <person name="Baker D."/>
            <person name="Gharbi K."/>
            <person name="Hall N."/>
            <person name="Watson M."/>
            <person name="Adriaenssens E.M."/>
            <person name="Foster-Nyarko E."/>
            <person name="Jarju S."/>
            <person name="Secka A."/>
            <person name="Antonio M."/>
            <person name="Oren A."/>
            <person name="Chaudhuri R.R."/>
            <person name="La Ragione R."/>
            <person name="Hildebrand F."/>
            <person name="Pallen M.J."/>
        </authorList>
    </citation>
    <scope>NUCLEOTIDE SEQUENCE</scope>
    <source>
        <strain evidence="1">ChiSjej5B23-2810</strain>
    </source>
</reference>
<dbReference type="Pfam" id="PF00805">
    <property type="entry name" value="Pentapeptide"/>
    <property type="match status" value="2"/>
</dbReference>
<dbReference type="InterPro" id="IPR051082">
    <property type="entry name" value="Pentapeptide-BTB/POZ_domain"/>
</dbReference>
<comment type="caution">
    <text evidence="1">The sequence shown here is derived from an EMBL/GenBank/DDBJ whole genome shotgun (WGS) entry which is preliminary data.</text>
</comment>
<organism evidence="1 2">
    <name type="scientific">Candidatus Faecalibacterium faecigallinarum</name>
    <dbReference type="NCBI Taxonomy" id="2838577"/>
    <lineage>
        <taxon>Bacteria</taxon>
        <taxon>Bacillati</taxon>
        <taxon>Bacillota</taxon>
        <taxon>Clostridia</taxon>
        <taxon>Eubacteriales</taxon>
        <taxon>Oscillospiraceae</taxon>
        <taxon>Faecalibacterium</taxon>
    </lineage>
</organism>
<dbReference type="PANTHER" id="PTHR14136:SF17">
    <property type="entry name" value="BTB_POZ DOMAIN-CONTAINING PROTEIN KCTD9"/>
    <property type="match status" value="1"/>
</dbReference>
<sequence length="229" mass="24114">MKNTKPHPRPPAPPRVAAGGQGLALLEGPEAAARLYALAGAEEEGAGLLLRGADLTGEDLDGLTLSCCILENCRLTGAGLRRAAFTDCLFRRCDLSGAQWYDGSLLRCRWEGVKALGCNLAGARLRDFACTDGRLDGLRLDGAGLEYARLEATSLAGANLSGLRWNALVLDDADLSGACVTSASLRGLDLRRCRISGLTAGDSLRELRGAIVDPIQAAELARLLGLDIR</sequence>
<evidence type="ECO:0000313" key="1">
    <source>
        <dbReference type="EMBL" id="HJC44868.1"/>
    </source>
</evidence>
<dbReference type="InterPro" id="IPR001646">
    <property type="entry name" value="5peptide_repeat"/>
</dbReference>
<name>A0A9D2P9K9_9FIRM</name>
<accession>A0A9D2P9K9</accession>
<dbReference type="EMBL" id="DWWN01000013">
    <property type="protein sequence ID" value="HJC44868.1"/>
    <property type="molecule type" value="Genomic_DNA"/>
</dbReference>
<evidence type="ECO:0000313" key="2">
    <source>
        <dbReference type="Proteomes" id="UP000823906"/>
    </source>
</evidence>
<gene>
    <name evidence="1" type="ORF">H9703_01810</name>
</gene>
<proteinExistence type="predicted"/>